<dbReference type="NCBIfam" id="NF005559">
    <property type="entry name" value="PRK07231.1"/>
    <property type="match status" value="1"/>
</dbReference>
<dbReference type="GO" id="GO:0016491">
    <property type="term" value="F:oxidoreductase activity"/>
    <property type="evidence" value="ECO:0007669"/>
    <property type="project" value="UniProtKB-KW"/>
</dbReference>
<dbReference type="Pfam" id="PF13561">
    <property type="entry name" value="adh_short_C2"/>
    <property type="match status" value="1"/>
</dbReference>
<organism evidence="3 4">
    <name type="scientific">Flemingia macrophylla</name>
    <dbReference type="NCBI Taxonomy" id="520843"/>
    <lineage>
        <taxon>Eukaryota</taxon>
        <taxon>Viridiplantae</taxon>
        <taxon>Streptophyta</taxon>
        <taxon>Embryophyta</taxon>
        <taxon>Tracheophyta</taxon>
        <taxon>Spermatophyta</taxon>
        <taxon>Magnoliopsida</taxon>
        <taxon>eudicotyledons</taxon>
        <taxon>Gunneridae</taxon>
        <taxon>Pentapetalae</taxon>
        <taxon>rosids</taxon>
        <taxon>fabids</taxon>
        <taxon>Fabales</taxon>
        <taxon>Fabaceae</taxon>
        <taxon>Papilionoideae</taxon>
        <taxon>50 kb inversion clade</taxon>
        <taxon>NPAAA clade</taxon>
        <taxon>indigoferoid/millettioid clade</taxon>
        <taxon>Phaseoleae</taxon>
        <taxon>Flemingia</taxon>
    </lineage>
</organism>
<dbReference type="Proteomes" id="UP001603857">
    <property type="component" value="Unassembled WGS sequence"/>
</dbReference>
<name>A0ABD1NAX8_9FABA</name>
<sequence length="283" mass="29795">MHKCPSSDDHDHDPLPKRLEDKVALITGGASGIGEATARLFLRHGAKVVIADIQDNLGHSLCHNLNNHNISYVHCDVANHDDVKAAVSAAVSRHGKLDILFSNAGIGGSLDPSIAALDPGELKRVFEVNVFGACYAAKHAAEVMVPRKRGSMVFTSSAVSVTGVGAPHAYTASKHAMVGLMKNLCVEMGKHGIRVNCVSPYAVATPLLTRDMGMPKDRAEEVFSEAGNLKGVVLKVDDVAQAALFLASDDSKYVSGLNLVVDGGYSLNNTASAQQALAKFSAN</sequence>
<keyword evidence="2" id="KW-0560">Oxidoreductase</keyword>
<comment type="caution">
    <text evidence="3">The sequence shown here is derived from an EMBL/GenBank/DDBJ whole genome shotgun (WGS) entry which is preliminary data.</text>
</comment>
<evidence type="ECO:0000313" key="3">
    <source>
        <dbReference type="EMBL" id="KAL2345268.1"/>
    </source>
</evidence>
<dbReference type="InterPro" id="IPR036291">
    <property type="entry name" value="NAD(P)-bd_dom_sf"/>
</dbReference>
<keyword evidence="4" id="KW-1185">Reference proteome</keyword>
<gene>
    <name evidence="3" type="ORF">Fmac_006553</name>
</gene>
<comment type="similarity">
    <text evidence="1">Belongs to the short-chain dehydrogenases/reductases (SDR) family.</text>
</comment>
<accession>A0ABD1NAX8</accession>
<dbReference type="EMBL" id="JBGMDY010000002">
    <property type="protein sequence ID" value="KAL2345268.1"/>
    <property type="molecule type" value="Genomic_DNA"/>
</dbReference>
<evidence type="ECO:0008006" key="5">
    <source>
        <dbReference type="Google" id="ProtNLM"/>
    </source>
</evidence>
<protein>
    <recommendedName>
        <fullName evidence="5">Secoisolariciresinol dehydrogenase</fullName>
    </recommendedName>
</protein>
<dbReference type="AlphaFoldDB" id="A0ABD1NAX8"/>
<dbReference type="InterPro" id="IPR002347">
    <property type="entry name" value="SDR_fam"/>
</dbReference>
<dbReference type="PANTHER" id="PTHR43180:SF81">
    <property type="entry name" value="SHORT CHAIN ALCOHOL DEHYDROGENASE"/>
    <property type="match status" value="1"/>
</dbReference>
<evidence type="ECO:0000313" key="4">
    <source>
        <dbReference type="Proteomes" id="UP001603857"/>
    </source>
</evidence>
<evidence type="ECO:0000256" key="1">
    <source>
        <dbReference type="ARBA" id="ARBA00006484"/>
    </source>
</evidence>
<dbReference type="PRINTS" id="PR00080">
    <property type="entry name" value="SDRFAMILY"/>
</dbReference>
<dbReference type="PRINTS" id="PR00081">
    <property type="entry name" value="GDHRDH"/>
</dbReference>
<reference evidence="3 4" key="1">
    <citation type="submission" date="2024-08" db="EMBL/GenBank/DDBJ databases">
        <title>Insights into the chromosomal genome structure of Flemingia macrophylla.</title>
        <authorList>
            <person name="Ding Y."/>
            <person name="Zhao Y."/>
            <person name="Bi W."/>
            <person name="Wu M."/>
            <person name="Zhao G."/>
            <person name="Gong Y."/>
            <person name="Li W."/>
            <person name="Zhang P."/>
        </authorList>
    </citation>
    <scope>NUCLEOTIDE SEQUENCE [LARGE SCALE GENOMIC DNA]</scope>
    <source>
        <strain evidence="3">DYQJB</strain>
        <tissue evidence="3">Leaf</tissue>
    </source>
</reference>
<dbReference type="PANTHER" id="PTHR43180">
    <property type="entry name" value="3-OXOACYL-(ACYL-CARRIER-PROTEIN) REDUCTASE (AFU_ORTHOLOGUE AFUA_6G11210)"/>
    <property type="match status" value="1"/>
</dbReference>
<evidence type="ECO:0000256" key="2">
    <source>
        <dbReference type="ARBA" id="ARBA00023002"/>
    </source>
</evidence>
<proteinExistence type="inferred from homology"/>
<dbReference type="FunFam" id="3.40.50.720:FF:000084">
    <property type="entry name" value="Short-chain dehydrogenase reductase"/>
    <property type="match status" value="1"/>
</dbReference>
<dbReference type="Gene3D" id="3.40.50.720">
    <property type="entry name" value="NAD(P)-binding Rossmann-like Domain"/>
    <property type="match status" value="1"/>
</dbReference>
<dbReference type="SUPFAM" id="SSF51735">
    <property type="entry name" value="NAD(P)-binding Rossmann-fold domains"/>
    <property type="match status" value="1"/>
</dbReference>